<dbReference type="GO" id="GO:0005524">
    <property type="term" value="F:ATP binding"/>
    <property type="evidence" value="ECO:0007669"/>
    <property type="project" value="UniProtKB-KW"/>
</dbReference>
<evidence type="ECO:0000256" key="5">
    <source>
        <dbReference type="ARBA" id="ARBA00022840"/>
    </source>
</evidence>
<dbReference type="PANTHER" id="PTHR42711:SF5">
    <property type="entry name" value="ABC TRANSPORTER ATP-BINDING PROTEIN NATA"/>
    <property type="match status" value="1"/>
</dbReference>
<evidence type="ECO:0000256" key="1">
    <source>
        <dbReference type="ARBA" id="ARBA00005417"/>
    </source>
</evidence>
<evidence type="ECO:0000313" key="8">
    <source>
        <dbReference type="Proteomes" id="UP000198290"/>
    </source>
</evidence>
<protein>
    <submittedName>
        <fullName evidence="7">ABC transporter, ATP-binding protein</fullName>
    </submittedName>
</protein>
<sequence length="178" mass="19128">MLAVVATMLQPDQGSVHILGLDARRQAADIRRQLGVVFQDGALEPRLSVWDNLLLIACCYGFAGAAARSRCAAQLAACGWEPMAGRRVESLSGGQRRQLELMRASLAAPRLLLLDEPTQGLDEAASRAFWQQIAGLRQQGVTVLFSTHRPEEAAAAEQCIRLVDGRLQPIAAATAGAR</sequence>
<dbReference type="GO" id="GO:0016887">
    <property type="term" value="F:ATP hydrolysis activity"/>
    <property type="evidence" value="ECO:0007669"/>
    <property type="project" value="InterPro"/>
</dbReference>
<dbReference type="InterPro" id="IPR050763">
    <property type="entry name" value="ABC_transporter_ATP-binding"/>
</dbReference>
<name>A0A3G9GFB8_9NEIS</name>
<dbReference type="InterPro" id="IPR027417">
    <property type="entry name" value="P-loop_NTPase"/>
</dbReference>
<dbReference type="Pfam" id="PF00005">
    <property type="entry name" value="ABC_tran"/>
    <property type="match status" value="1"/>
</dbReference>
<dbReference type="Proteomes" id="UP000198290">
    <property type="component" value="Chromosome"/>
</dbReference>
<dbReference type="PANTHER" id="PTHR42711">
    <property type="entry name" value="ABC TRANSPORTER ATP-BINDING PROTEIN"/>
    <property type="match status" value="1"/>
</dbReference>
<evidence type="ECO:0000256" key="3">
    <source>
        <dbReference type="ARBA" id="ARBA00022458"/>
    </source>
</evidence>
<evidence type="ECO:0000256" key="2">
    <source>
        <dbReference type="ARBA" id="ARBA00022448"/>
    </source>
</evidence>
<keyword evidence="8" id="KW-1185">Reference proteome</keyword>
<reference evidence="8" key="3">
    <citation type="journal article" date="2017" name="Plant Physiol. Biochem.">
        <title>Differential oxidative and antioxidative response of duckweed Lemna minor toward plant growth promoting/inhibiting bacteria.</title>
        <authorList>
            <person name="Ishizawa H."/>
            <person name="Kuroda M."/>
            <person name="Morikawa M."/>
            <person name="Ike M."/>
        </authorList>
    </citation>
    <scope>NUCLEOTIDE SEQUENCE [LARGE SCALE GENOMIC DNA]</scope>
    <source>
        <strain evidence="8">H3</strain>
    </source>
</reference>
<dbReference type="SUPFAM" id="SSF52540">
    <property type="entry name" value="P-loop containing nucleoside triphosphate hydrolases"/>
    <property type="match status" value="1"/>
</dbReference>
<organism evidence="7 8">
    <name type="scientific">Aquitalea magnusonii</name>
    <dbReference type="NCBI Taxonomy" id="332411"/>
    <lineage>
        <taxon>Bacteria</taxon>
        <taxon>Pseudomonadati</taxon>
        <taxon>Pseudomonadota</taxon>
        <taxon>Betaproteobacteria</taxon>
        <taxon>Neisseriales</taxon>
        <taxon>Chromobacteriaceae</taxon>
        <taxon>Aquitalea</taxon>
    </lineage>
</organism>
<evidence type="ECO:0000259" key="6">
    <source>
        <dbReference type="Pfam" id="PF00005"/>
    </source>
</evidence>
<evidence type="ECO:0000256" key="4">
    <source>
        <dbReference type="ARBA" id="ARBA00022741"/>
    </source>
</evidence>
<dbReference type="InterPro" id="IPR003439">
    <property type="entry name" value="ABC_transporter-like_ATP-bd"/>
</dbReference>
<keyword evidence="5 7" id="KW-0067">ATP-binding</keyword>
<proteinExistence type="inferred from homology"/>
<feature type="domain" description="ABC transporter" evidence="6">
    <location>
        <begin position="2"/>
        <end position="119"/>
    </location>
</feature>
<dbReference type="KEGG" id="amah:DLM_1907"/>
<dbReference type="Gene3D" id="3.40.50.300">
    <property type="entry name" value="P-loop containing nucleotide triphosphate hydrolases"/>
    <property type="match status" value="1"/>
</dbReference>
<comment type="similarity">
    <text evidence="1">Belongs to the ABC transporter superfamily.</text>
</comment>
<dbReference type="EMBL" id="AP018823">
    <property type="protein sequence ID" value="BBF85523.1"/>
    <property type="molecule type" value="Genomic_DNA"/>
</dbReference>
<reference evidence="8" key="1">
    <citation type="journal article" date="2017" name="Biotechnol. Biofuels">
        <title>Evaluation of environmental bacterial communities as a factor affecting the growth of duckweed Lemna minor.</title>
        <authorList>
            <person name="Ishizawa H."/>
            <person name="Kuroda M."/>
            <person name="Morikawa M."/>
            <person name="Ike M."/>
        </authorList>
    </citation>
    <scope>NUCLEOTIDE SEQUENCE [LARGE SCALE GENOMIC DNA]</scope>
    <source>
        <strain evidence="8">H3</strain>
    </source>
</reference>
<keyword evidence="2" id="KW-0813">Transport</keyword>
<keyword evidence="3" id="KW-0536">Nodulation</keyword>
<gene>
    <name evidence="7" type="ORF">DLM_1907</name>
</gene>
<accession>A0A3G9GFB8</accession>
<evidence type="ECO:0000313" key="7">
    <source>
        <dbReference type="EMBL" id="BBF85523.1"/>
    </source>
</evidence>
<reference evidence="7 8" key="2">
    <citation type="journal article" date="2017" name="Genome Announc.">
        <title>Draft genome sequence of Aquitalea magnusonii strain H3, a plant growth-promoting bacterium of duckweed Lemna minor.</title>
        <authorList>
            <person name="Ishizawa H."/>
            <person name="Kuroda M."/>
            <person name="Ike M."/>
        </authorList>
    </citation>
    <scope>NUCLEOTIDE SEQUENCE [LARGE SCALE GENOMIC DNA]</scope>
    <source>
        <strain evidence="7 8">H3</strain>
    </source>
</reference>
<keyword evidence="4" id="KW-0547">Nucleotide-binding</keyword>
<dbReference type="AlphaFoldDB" id="A0A3G9GFB8"/>